<dbReference type="VEuPathDB" id="MicrosporidiaDB:NBO_444g0007"/>
<feature type="transmembrane region" description="Helical" evidence="1">
    <location>
        <begin position="12"/>
        <end position="35"/>
    </location>
</feature>
<dbReference type="OMA" id="QMAFIAN"/>
<accession>R0MI31</accession>
<reference evidence="2 3" key="1">
    <citation type="journal article" date="2013" name="BMC Genomics">
        <title>Comparative genomics of parasitic silkworm microsporidia reveal an association between genome expansion and host adaptation.</title>
        <authorList>
            <person name="Pan G."/>
            <person name="Xu J."/>
            <person name="Li T."/>
            <person name="Xia Q."/>
            <person name="Liu S.L."/>
            <person name="Zhang G."/>
            <person name="Li S."/>
            <person name="Li C."/>
            <person name="Liu H."/>
            <person name="Yang L."/>
            <person name="Liu T."/>
            <person name="Zhang X."/>
            <person name="Wu Z."/>
            <person name="Fan W."/>
            <person name="Dang X."/>
            <person name="Xiang H."/>
            <person name="Tao M."/>
            <person name="Li Y."/>
            <person name="Hu J."/>
            <person name="Li Z."/>
            <person name="Lin L."/>
            <person name="Luo J."/>
            <person name="Geng L."/>
            <person name="Wang L."/>
            <person name="Long M."/>
            <person name="Wan Y."/>
            <person name="He N."/>
            <person name="Zhang Z."/>
            <person name="Lu C."/>
            <person name="Keeling P.J."/>
            <person name="Wang J."/>
            <person name="Xiang Z."/>
            <person name="Zhou Z."/>
        </authorList>
    </citation>
    <scope>NUCLEOTIDE SEQUENCE [LARGE SCALE GENOMIC DNA]</scope>
    <source>
        <strain evidence="3">CQ1 / CVCC 102059</strain>
    </source>
</reference>
<dbReference type="AlphaFoldDB" id="R0MI31"/>
<proteinExistence type="predicted"/>
<feature type="transmembrane region" description="Helical" evidence="1">
    <location>
        <begin position="182"/>
        <end position="206"/>
    </location>
</feature>
<keyword evidence="1" id="KW-0472">Membrane</keyword>
<evidence type="ECO:0000313" key="3">
    <source>
        <dbReference type="Proteomes" id="UP000016927"/>
    </source>
</evidence>
<dbReference type="OrthoDB" id="2191201at2759"/>
<feature type="transmembrane region" description="Helical" evidence="1">
    <location>
        <begin position="218"/>
        <end position="236"/>
    </location>
</feature>
<dbReference type="HOGENOM" id="CLU_625691_0_0_1"/>
<keyword evidence="3" id="KW-1185">Reference proteome</keyword>
<feature type="transmembrane region" description="Helical" evidence="1">
    <location>
        <begin position="119"/>
        <end position="139"/>
    </location>
</feature>
<gene>
    <name evidence="2" type="ORF">NBO_444g0007</name>
</gene>
<protein>
    <submittedName>
        <fullName evidence="2">Uncharacterized protein</fullName>
    </submittedName>
</protein>
<feature type="transmembrane region" description="Helical" evidence="1">
    <location>
        <begin position="80"/>
        <end position="99"/>
    </location>
</feature>
<name>R0MI31_NOSB1</name>
<feature type="transmembrane region" description="Helical" evidence="1">
    <location>
        <begin position="151"/>
        <end position="170"/>
    </location>
</feature>
<keyword evidence="1" id="KW-1133">Transmembrane helix</keyword>
<organism evidence="2 3">
    <name type="scientific">Nosema bombycis (strain CQ1 / CVCC 102059)</name>
    <name type="common">Microsporidian parasite</name>
    <name type="synonym">Pebrine of silkworm</name>
    <dbReference type="NCBI Taxonomy" id="578461"/>
    <lineage>
        <taxon>Eukaryota</taxon>
        <taxon>Fungi</taxon>
        <taxon>Fungi incertae sedis</taxon>
        <taxon>Microsporidia</taxon>
        <taxon>Nosematidae</taxon>
        <taxon>Nosema</taxon>
    </lineage>
</organism>
<sequence length="444" mass="53338">MEKQKITYEKHELLTFFLTSIQMAFIANLFSLVVLHPLKTLFNPLNLLHSFYNTTTICFVISGFLFIYVRYCSRNKKSSFLNCAFLFSLSHFLFTSNFLANTHFFNENIKSTGFLSRKFYINISYLYNLVSSIIFGIVSVLRFNYINNTRIFTNIDGIVFHFLSYSNIMFNNITKYYFYDLLFNYSFVSLYFVFIRFFINFICIFLRIELMNKSVLVFLKHLVLNNTSAFLFYIMIEFIDQLITFNSSMLDKEWVDFIIHSDINITRYSFHQISGLAYKYTYVCRMISKSQGILFNLEEYINLEYTNAKIILDKMIQERKSLDNKLWITVPQVDKGKERIISKENVIKNKQHNFTKKFKTYGVIDRYVNKFLYYLKMKLLMIEFNKQMYYIERIDNFIIFLVKHKDCYLLLGDFDRKHSEICKNFLEKVKMVEKECDVDLKLIN</sequence>
<evidence type="ECO:0000256" key="1">
    <source>
        <dbReference type="SAM" id="Phobius"/>
    </source>
</evidence>
<dbReference type="EMBL" id="KB909352">
    <property type="protein sequence ID" value="EOB12428.1"/>
    <property type="molecule type" value="Genomic_DNA"/>
</dbReference>
<feature type="transmembrane region" description="Helical" evidence="1">
    <location>
        <begin position="47"/>
        <end position="68"/>
    </location>
</feature>
<keyword evidence="1" id="KW-0812">Transmembrane</keyword>
<dbReference type="Proteomes" id="UP000016927">
    <property type="component" value="Unassembled WGS sequence"/>
</dbReference>
<evidence type="ECO:0000313" key="2">
    <source>
        <dbReference type="EMBL" id="EOB12428.1"/>
    </source>
</evidence>